<dbReference type="HOGENOM" id="CLU_2260714_0_0_7"/>
<protein>
    <submittedName>
        <fullName evidence="1">Uncharacterized protein</fullName>
    </submittedName>
</protein>
<sequence>MPRIRNRARSRNRRRLRAVLFATLGSRCGIRSDACAGELTADKFEVHHEDGCTWDQRSVNAETRLYRYLRELRQGVRLAAACRPCNGALNQATYGTREEREAA</sequence>
<name>L7U3E5_MYXSD</name>
<dbReference type="Proteomes" id="UP000011131">
    <property type="component" value="Chromosome"/>
</dbReference>
<keyword evidence="2" id="KW-1185">Reference proteome</keyword>
<dbReference type="KEGG" id="msd:MYSTI_01972"/>
<evidence type="ECO:0000313" key="1">
    <source>
        <dbReference type="EMBL" id="AGC43301.1"/>
    </source>
</evidence>
<organism evidence="1 2">
    <name type="scientific">Myxococcus stipitatus (strain DSM 14675 / JCM 12634 / Mx s8)</name>
    <dbReference type="NCBI Taxonomy" id="1278073"/>
    <lineage>
        <taxon>Bacteria</taxon>
        <taxon>Pseudomonadati</taxon>
        <taxon>Myxococcota</taxon>
        <taxon>Myxococcia</taxon>
        <taxon>Myxococcales</taxon>
        <taxon>Cystobacterineae</taxon>
        <taxon>Myxococcaceae</taxon>
        <taxon>Myxococcus</taxon>
    </lineage>
</organism>
<dbReference type="PATRIC" id="fig|1278073.3.peg.2008"/>
<proteinExistence type="predicted"/>
<evidence type="ECO:0000313" key="2">
    <source>
        <dbReference type="Proteomes" id="UP000011131"/>
    </source>
</evidence>
<gene>
    <name evidence="1" type="ordered locus">MYSTI_01972</name>
</gene>
<dbReference type="STRING" id="1278073.MYSTI_01972"/>
<dbReference type="EMBL" id="CP004025">
    <property type="protein sequence ID" value="AGC43301.1"/>
    <property type="molecule type" value="Genomic_DNA"/>
</dbReference>
<accession>L7U3E5</accession>
<reference evidence="1 2" key="1">
    <citation type="journal article" date="2013" name="Genome Announc.">
        <title>Complete genome sequence of Myxococcus stipitatus strain DSM 14675, a fruiting myxobacterium.</title>
        <authorList>
            <person name="Huntley S."/>
            <person name="Kneip S."/>
            <person name="Treuner-Lange A."/>
            <person name="Sogaard-Andersen L."/>
        </authorList>
    </citation>
    <scope>NUCLEOTIDE SEQUENCE [LARGE SCALE GENOMIC DNA]</scope>
    <source>
        <strain evidence="2">DSM 14675 / JCM 12634 / Mx s8</strain>
    </source>
</reference>
<dbReference type="AlphaFoldDB" id="L7U3E5"/>